<evidence type="ECO:0000259" key="11">
    <source>
        <dbReference type="PROSITE" id="PS50110"/>
    </source>
</evidence>
<dbReference type="RefSeq" id="WP_169363154.1">
    <property type="nucleotide sequence ID" value="NZ_JAAVJL010000001.1"/>
</dbReference>
<comment type="caution">
    <text evidence="14">The sequence shown here is derived from an EMBL/GenBank/DDBJ whole genome shotgun (WGS) entry which is preliminary data.</text>
</comment>
<evidence type="ECO:0000313" key="14">
    <source>
        <dbReference type="EMBL" id="NMF58227.1"/>
    </source>
</evidence>
<evidence type="ECO:0000256" key="7">
    <source>
        <dbReference type="ARBA" id="ARBA00023012"/>
    </source>
</evidence>
<feature type="modified residue" description="4-aspartylphosphate" evidence="8">
    <location>
        <position position="1033"/>
    </location>
</feature>
<evidence type="ECO:0000313" key="15">
    <source>
        <dbReference type="Proteomes" id="UP000738376"/>
    </source>
</evidence>
<dbReference type="CDD" id="cd00082">
    <property type="entry name" value="HisKA"/>
    <property type="match status" value="1"/>
</dbReference>
<dbReference type="Gene3D" id="3.40.50.2300">
    <property type="match status" value="1"/>
</dbReference>
<keyword evidence="7" id="KW-0902">Two-component regulatory system</keyword>
<dbReference type="InterPro" id="IPR003661">
    <property type="entry name" value="HisK_dim/P_dom"/>
</dbReference>
<dbReference type="EMBL" id="JAAVJL010000001">
    <property type="protein sequence ID" value="NMF58227.1"/>
    <property type="molecule type" value="Genomic_DNA"/>
</dbReference>
<comment type="similarity">
    <text evidence="2">In the N-terminal section; belongs to the phytochrome family.</text>
</comment>
<dbReference type="SUPFAM" id="SSF47384">
    <property type="entry name" value="Homodimeric domain of signal transducing histidine kinase"/>
    <property type="match status" value="1"/>
</dbReference>
<dbReference type="NCBIfam" id="TIGR00229">
    <property type="entry name" value="sensory_box"/>
    <property type="match status" value="2"/>
</dbReference>
<comment type="catalytic activity">
    <reaction evidence="1">
        <text>ATP + protein L-histidine = ADP + protein N-phospho-L-histidine.</text>
        <dbReference type="EC" id="2.7.13.3"/>
    </reaction>
</comment>
<dbReference type="InterPro" id="IPR016132">
    <property type="entry name" value="Phyto_chromo_attachment"/>
</dbReference>
<dbReference type="Pfam" id="PF00512">
    <property type="entry name" value="HisKA"/>
    <property type="match status" value="1"/>
</dbReference>
<dbReference type="PROSITE" id="PS50112">
    <property type="entry name" value="PAS"/>
    <property type="match status" value="2"/>
</dbReference>
<dbReference type="Gene3D" id="1.10.287.130">
    <property type="match status" value="1"/>
</dbReference>
<dbReference type="Gene3D" id="3.30.450.40">
    <property type="match status" value="1"/>
</dbReference>
<dbReference type="EC" id="2.7.13.3" evidence="3"/>
<dbReference type="InterPro" id="IPR004358">
    <property type="entry name" value="Sig_transdc_His_kin-like_C"/>
</dbReference>
<dbReference type="Gene3D" id="3.30.565.10">
    <property type="entry name" value="Histidine kinase-like ATPase, C-terminal domain"/>
    <property type="match status" value="1"/>
</dbReference>
<dbReference type="PROSITE" id="PS50113">
    <property type="entry name" value="PAC"/>
    <property type="match status" value="2"/>
</dbReference>
<evidence type="ECO:0000256" key="6">
    <source>
        <dbReference type="ARBA" id="ARBA00022777"/>
    </source>
</evidence>
<organism evidence="14 15">
    <name type="scientific">Pseudanabaena yagii GIHE-NHR1</name>
    <dbReference type="NCBI Taxonomy" id="2722753"/>
    <lineage>
        <taxon>Bacteria</taxon>
        <taxon>Bacillati</taxon>
        <taxon>Cyanobacteriota</taxon>
        <taxon>Cyanophyceae</taxon>
        <taxon>Pseudanabaenales</taxon>
        <taxon>Pseudanabaenaceae</taxon>
        <taxon>Pseudanabaena</taxon>
        <taxon>Pseudanabaena yagii</taxon>
    </lineage>
</organism>
<feature type="domain" description="Phytochrome chromophore attachment site" evidence="9">
    <location>
        <begin position="29"/>
        <end position="169"/>
    </location>
</feature>
<dbReference type="Gene3D" id="3.30.450.20">
    <property type="entry name" value="PAS domain"/>
    <property type="match status" value="4"/>
</dbReference>
<dbReference type="PROSITE" id="PS50109">
    <property type="entry name" value="HIS_KIN"/>
    <property type="match status" value="1"/>
</dbReference>
<evidence type="ECO:0000259" key="12">
    <source>
        <dbReference type="PROSITE" id="PS50112"/>
    </source>
</evidence>
<dbReference type="Pfam" id="PF02518">
    <property type="entry name" value="HATPase_c"/>
    <property type="match status" value="1"/>
</dbReference>
<dbReference type="SMART" id="SM00086">
    <property type="entry name" value="PAC"/>
    <property type="match status" value="2"/>
</dbReference>
<dbReference type="PANTHER" id="PTHR45339:SF1">
    <property type="entry name" value="HYBRID SIGNAL TRANSDUCTION HISTIDINE KINASE J"/>
    <property type="match status" value="1"/>
</dbReference>
<dbReference type="CDD" id="cd00130">
    <property type="entry name" value="PAS"/>
    <property type="match status" value="2"/>
</dbReference>
<dbReference type="PRINTS" id="PR00344">
    <property type="entry name" value="BCTRLSENSOR"/>
</dbReference>
<dbReference type="SMART" id="SM00387">
    <property type="entry name" value="HATPase_c"/>
    <property type="match status" value="1"/>
</dbReference>
<dbReference type="SMART" id="SM00065">
    <property type="entry name" value="GAF"/>
    <property type="match status" value="1"/>
</dbReference>
<dbReference type="SMART" id="SM00091">
    <property type="entry name" value="PAS"/>
    <property type="match status" value="4"/>
</dbReference>
<feature type="domain" description="Response regulatory" evidence="11">
    <location>
        <begin position="983"/>
        <end position="1101"/>
    </location>
</feature>
<dbReference type="CDD" id="cd17546">
    <property type="entry name" value="REC_hyHK_CKI1_RcsC-like"/>
    <property type="match status" value="1"/>
</dbReference>
<proteinExistence type="inferred from homology"/>
<dbReference type="SUPFAM" id="SSF55874">
    <property type="entry name" value="ATPase domain of HSP90 chaperone/DNA topoisomerase II/histidine kinase"/>
    <property type="match status" value="1"/>
</dbReference>
<dbReference type="PROSITE" id="PS50110">
    <property type="entry name" value="RESPONSE_REGULATORY"/>
    <property type="match status" value="1"/>
</dbReference>
<dbReference type="Proteomes" id="UP000738376">
    <property type="component" value="Unassembled WGS sequence"/>
</dbReference>
<evidence type="ECO:0000259" key="9">
    <source>
        <dbReference type="PROSITE" id="PS50046"/>
    </source>
</evidence>
<dbReference type="SMART" id="SM00448">
    <property type="entry name" value="REC"/>
    <property type="match status" value="1"/>
</dbReference>
<keyword evidence="6" id="KW-0418">Kinase</keyword>
<dbReference type="InterPro" id="IPR005467">
    <property type="entry name" value="His_kinase_dom"/>
</dbReference>
<feature type="domain" description="PAS" evidence="12">
    <location>
        <begin position="204"/>
        <end position="276"/>
    </location>
</feature>
<evidence type="ECO:0000259" key="13">
    <source>
        <dbReference type="PROSITE" id="PS50113"/>
    </source>
</evidence>
<dbReference type="SUPFAM" id="SSF52172">
    <property type="entry name" value="CheY-like"/>
    <property type="match status" value="1"/>
</dbReference>
<dbReference type="CDD" id="cd16922">
    <property type="entry name" value="HATPase_EvgS-ArcB-TorS-like"/>
    <property type="match status" value="1"/>
</dbReference>
<dbReference type="InterPro" id="IPR000014">
    <property type="entry name" value="PAS"/>
</dbReference>
<dbReference type="SUPFAM" id="SSF55785">
    <property type="entry name" value="PYP-like sensor domain (PAS domain)"/>
    <property type="match status" value="4"/>
</dbReference>
<evidence type="ECO:0000256" key="4">
    <source>
        <dbReference type="ARBA" id="ARBA00022553"/>
    </source>
</evidence>
<feature type="domain" description="PAC" evidence="13">
    <location>
        <begin position="524"/>
        <end position="575"/>
    </location>
</feature>
<dbReference type="InterPro" id="IPR003594">
    <property type="entry name" value="HATPase_dom"/>
</dbReference>
<evidence type="ECO:0000256" key="5">
    <source>
        <dbReference type="ARBA" id="ARBA00022679"/>
    </source>
</evidence>
<name>A0ABX1LWJ2_9CYAN</name>
<dbReference type="Pfam" id="PF08447">
    <property type="entry name" value="PAS_3"/>
    <property type="match status" value="2"/>
</dbReference>
<dbReference type="InterPro" id="IPR003018">
    <property type="entry name" value="GAF"/>
</dbReference>
<keyword evidence="5" id="KW-0808">Transferase</keyword>
<dbReference type="PROSITE" id="PS50046">
    <property type="entry name" value="PHYTOCHROME_2"/>
    <property type="match status" value="1"/>
</dbReference>
<evidence type="ECO:0000256" key="3">
    <source>
        <dbReference type="ARBA" id="ARBA00012438"/>
    </source>
</evidence>
<feature type="domain" description="PAC" evidence="13">
    <location>
        <begin position="280"/>
        <end position="333"/>
    </location>
</feature>
<dbReference type="PANTHER" id="PTHR45339">
    <property type="entry name" value="HYBRID SIGNAL TRANSDUCTION HISTIDINE KINASE J"/>
    <property type="match status" value="1"/>
</dbReference>
<feature type="domain" description="PAS" evidence="12">
    <location>
        <begin position="445"/>
        <end position="521"/>
    </location>
</feature>
<dbReference type="InterPro" id="IPR029016">
    <property type="entry name" value="GAF-like_dom_sf"/>
</dbReference>
<keyword evidence="15" id="KW-1185">Reference proteome</keyword>
<evidence type="ECO:0000256" key="8">
    <source>
        <dbReference type="PROSITE-ProRule" id="PRU00169"/>
    </source>
</evidence>
<dbReference type="InterPro" id="IPR036890">
    <property type="entry name" value="HATPase_C_sf"/>
</dbReference>
<evidence type="ECO:0000256" key="2">
    <source>
        <dbReference type="ARBA" id="ARBA00006402"/>
    </source>
</evidence>
<dbReference type="InterPro" id="IPR035965">
    <property type="entry name" value="PAS-like_dom_sf"/>
</dbReference>
<protein>
    <recommendedName>
        <fullName evidence="3">histidine kinase</fullName>
        <ecNumber evidence="3">2.7.13.3</ecNumber>
    </recommendedName>
</protein>
<feature type="domain" description="Histidine kinase" evidence="10">
    <location>
        <begin position="720"/>
        <end position="953"/>
    </location>
</feature>
<dbReference type="Pfam" id="PF01590">
    <property type="entry name" value="GAF"/>
    <property type="match status" value="1"/>
</dbReference>
<dbReference type="InterPro" id="IPR001789">
    <property type="entry name" value="Sig_transdc_resp-reg_receiver"/>
</dbReference>
<gene>
    <name evidence="14" type="ORF">HC246_09385</name>
</gene>
<accession>A0ABX1LWJ2</accession>
<dbReference type="InterPro" id="IPR013655">
    <property type="entry name" value="PAS_fold_3"/>
</dbReference>
<dbReference type="SUPFAM" id="SSF55781">
    <property type="entry name" value="GAF domain-like"/>
    <property type="match status" value="1"/>
</dbReference>
<dbReference type="InterPro" id="IPR011006">
    <property type="entry name" value="CheY-like_superfamily"/>
</dbReference>
<reference evidence="14 15" key="1">
    <citation type="submission" date="2020-03" db="EMBL/GenBank/DDBJ databases">
        <title>Draft Genome Sequence of 2-Methylisoborneol Producing Pseudanabaena yagii Strain GIHE-NHR1 Isolated from North Han River in South Korea.</title>
        <authorList>
            <person name="Jeong J."/>
        </authorList>
    </citation>
    <scope>NUCLEOTIDE SEQUENCE [LARGE SCALE GENOMIC DNA]</scope>
    <source>
        <strain evidence="14 15">GIHE-NHR1</strain>
    </source>
</reference>
<sequence>MSFEHVATFLGGMLDRFTDLSLQIHNSSNLTDMLNVAVQHTRDMLQCDRVLIYQFLPDGDGAIVAESVGAEWIAILGELIYDPCFSQKWQGLYQLGRISAVDDVFAKPVDDCYANLLERMQVRANLVIPILVNHQQTRHLFGLIIAHQCDRPRQWYASEISMGQNVAAQLGIALRYHNYVHVPNVQAASLITTKPLEDDIFPNNVEARQNALVGIEDGVWDWDLQTNEVTFSSQWKKMLGFEDHEIGNNLSEWDSRVHPDDREQVYRDIDKYLRGETQIYLNEHRLRCKDGSYKWILDRGLIFSHDAAGKPLRFIGTHVDISDRKKVESALQQSEARQNAILSAMPDLILRVHRDGSCLDCIMPSHSEAEQFVPIQQHISEVLPPEQLQLQLQSIEKAIATREIQIHNHQLFKFGQIAYEEVRSVAINDNEALVVVRDISTQVKVSQRLEQISRNIPGVIFQYRLRPDGSSHFPYASQGIRDIYDLSPEDVSQDASPVFARLHPEDIEHVSQTITESAQNMTVWQCEYRVLFADRRIIWVYGQSTPQRELDGSILWHGYITEITDRKQAELELKQSAEKLQEAYAEQEALFSAMTDVVLIRNAEGKCLKIVPTNINNLLGTPEEVLSRSIIEELPQPAASIIQLAIRESLVTKKIVSCDYCLQIHGKDVWFSANISPIAKDKVIQIARDITERKQAEIALAQAKEAAETATKAKSEFLANMSHEIRTPMNGVIGMAELLISTPLNQEQLDYVQIIRNSGNILLAIINDILDFSKIEAGKLDLEKRSFNLLEAIKSVIQLLSKQCVVQETTLKYAIADDVPHTMIGDVSRLSQILMNLIGNSVKFTNKGEITLTVTCQQPSQLQFAIQDTGIGISRDRIDTLFQPFVQADNSISRRYGGTGLGLTICKFLVQLMGGSIWVESQGNVGGNPPLDWQTRSSTLQGSTFYFTIALVPDVAGAMVTTAQPAIAANQGNPLMAESFPLRILVVEDNLVNQRIATLMLLKKFGYQVDVANNGIEAVKKASEQSYDLIFMDVQMPEMDGLTATKLIRSNLSIPIQPYIVAMTGNAMPEDRQACFDVGMNDYISKPVRSNEIARMLSQYQDFAINQ</sequence>
<keyword evidence="4 8" id="KW-0597">Phosphoprotein</keyword>
<evidence type="ECO:0000259" key="10">
    <source>
        <dbReference type="PROSITE" id="PS50109"/>
    </source>
</evidence>
<dbReference type="InterPro" id="IPR000700">
    <property type="entry name" value="PAS-assoc_C"/>
</dbReference>
<dbReference type="SMART" id="SM00388">
    <property type="entry name" value="HisKA"/>
    <property type="match status" value="1"/>
</dbReference>
<evidence type="ECO:0000256" key="1">
    <source>
        <dbReference type="ARBA" id="ARBA00000085"/>
    </source>
</evidence>
<dbReference type="Pfam" id="PF00072">
    <property type="entry name" value="Response_reg"/>
    <property type="match status" value="1"/>
</dbReference>
<dbReference type="InterPro" id="IPR001610">
    <property type="entry name" value="PAC"/>
</dbReference>
<dbReference type="InterPro" id="IPR036097">
    <property type="entry name" value="HisK_dim/P_sf"/>
</dbReference>